<evidence type="ECO:0000256" key="7">
    <source>
        <dbReference type="ARBA" id="ARBA00022842"/>
    </source>
</evidence>
<keyword evidence="1 8" id="KW-0963">Cytoplasm</keyword>
<feature type="binding site" evidence="8">
    <location>
        <position position="529"/>
    </location>
    <ligand>
        <name>substrate</name>
    </ligand>
</feature>
<dbReference type="InterPro" id="IPR036676">
    <property type="entry name" value="PurM-like_C_sf"/>
</dbReference>
<dbReference type="FunFam" id="3.30.1330.10:FF:000004">
    <property type="entry name" value="Phosphoribosylformylglycinamidine synthase subunit PurL"/>
    <property type="match status" value="1"/>
</dbReference>
<organism evidence="12 13">
    <name type="scientific">Candidatus Syntrophonatronum acetioxidans</name>
    <dbReference type="NCBI Taxonomy" id="1795816"/>
    <lineage>
        <taxon>Bacteria</taxon>
        <taxon>Bacillati</taxon>
        <taxon>Bacillota</taxon>
        <taxon>Clostridia</taxon>
        <taxon>Eubacteriales</taxon>
        <taxon>Syntrophomonadaceae</taxon>
        <taxon>Candidatus Syntrophonatronum</taxon>
    </lineage>
</organism>
<keyword evidence="6 8" id="KW-0067">ATP-binding</keyword>
<feature type="domain" description="PurM-like C-terminal" evidence="10">
    <location>
        <begin position="564"/>
        <end position="703"/>
    </location>
</feature>
<dbReference type="NCBIfam" id="NF002290">
    <property type="entry name" value="PRK01213.1"/>
    <property type="match status" value="1"/>
</dbReference>
<dbReference type="GO" id="GO:0004642">
    <property type="term" value="F:phosphoribosylformylglycinamidine synthase activity"/>
    <property type="evidence" value="ECO:0007669"/>
    <property type="project" value="UniProtKB-UniRule"/>
</dbReference>
<comment type="caution">
    <text evidence="8">Lacks conserved residue(s) required for the propagation of feature annotation.</text>
</comment>
<comment type="subcellular location">
    <subcellularLocation>
        <location evidence="8">Cytoplasm</location>
    </subcellularLocation>
</comment>
<keyword evidence="3 8" id="KW-0479">Metal-binding</keyword>
<dbReference type="HAMAP" id="MF_00420">
    <property type="entry name" value="PurL_2"/>
    <property type="match status" value="1"/>
</dbReference>
<sequence>MKPETWRQLGLKDDEYQMILEILGRKPNYVELSMYSVMWSEHCSYKHSKRVLKMFPTENDRTLLGPGENAGIVDIGDGLAVAFKIESHNHPSAIEPYQGAATGVGGIIRDIFTMGARPVALLNSLRFGPLEEDRVRWLFSGVVSGIAGYGNCIGIPTVGGEVFFDDSYEGNPLVNAMCVGIMDHEKISLGRAKGEGNSVILVGARTGRDGIHGVTFASEELGEESGERRPAVQVGDPFMEKLLVEACLELIEMGVVVGIQDLGGAGLTCATSEMSSRGGTGMDIDISHVPLREEGMDPFEIMISESQERMLLVVEKEKEETVKEVFEKWELTASVIGKVTGDGMVRVRDKALVVAEVPARSLAEEAPLYCPEMKFPSYLEEVSPLSIEDIPEPQEAEEVFLRLITSPNIASKEWVYRQYDHMVRTCTVILPGSDAAILRIRGTDKGIAMTTDGNGRYVYLDPYLGGMIAVAEAARNLSCSGADPLAVTDCLNFGNPEKPEVYWQFYKTVEGMSQACREFNTPVIGGNVSFYNETTKGAIFPTPVVGMVGLLENIEQRCNAAYKKEGDIIFLAGGGEPTAGGSEYLKHIHGLLKGSPPELDFQREKKLQSFLREAIKAGLLSSAHDLSEGGLGVALAEGCFLGNLGIEVKLSMGLNLRWDIFLFGEVQSQALVTVDPKVQEEVTRLAGKKGVPLKEIGFVGGKNYKVEIRSAGMNRTINLPLEEIKSKWRGAIECMMEL</sequence>
<feature type="domain" description="PurM-like C-terminal" evidence="10">
    <location>
        <begin position="195"/>
        <end position="349"/>
    </location>
</feature>
<feature type="binding site" evidence="8">
    <location>
        <begin position="87"/>
        <end position="90"/>
    </location>
    <ligand>
        <name>substrate</name>
    </ligand>
</feature>
<dbReference type="CDD" id="cd02204">
    <property type="entry name" value="PurL_repeat2"/>
    <property type="match status" value="1"/>
</dbReference>
<feature type="domain" description="PurM-like N-terminal" evidence="9">
    <location>
        <begin position="67"/>
        <end position="182"/>
    </location>
</feature>
<dbReference type="PANTHER" id="PTHR43555:SF1">
    <property type="entry name" value="PHOSPHORIBOSYLFORMYLGLYCINAMIDINE SYNTHASE SUBUNIT PURL"/>
    <property type="match status" value="1"/>
</dbReference>
<evidence type="ECO:0000256" key="4">
    <source>
        <dbReference type="ARBA" id="ARBA00022741"/>
    </source>
</evidence>
<keyword evidence="7 8" id="KW-0460">Magnesium</keyword>
<dbReference type="GO" id="GO:0000287">
    <property type="term" value="F:magnesium ion binding"/>
    <property type="evidence" value="ECO:0007669"/>
    <property type="project" value="UniProtKB-UniRule"/>
</dbReference>
<proteinExistence type="inferred from homology"/>
<evidence type="ECO:0000256" key="5">
    <source>
        <dbReference type="ARBA" id="ARBA00022755"/>
    </source>
</evidence>
<dbReference type="Gene3D" id="3.30.1330.10">
    <property type="entry name" value="PurM-like, N-terminal domain"/>
    <property type="match status" value="2"/>
</dbReference>
<dbReference type="Pfam" id="PF00586">
    <property type="entry name" value="AIRS"/>
    <property type="match status" value="2"/>
</dbReference>
<name>A0A424YCZ7_9FIRM</name>
<dbReference type="InterPro" id="IPR036921">
    <property type="entry name" value="PurM-like_N_sf"/>
</dbReference>
<evidence type="ECO:0000313" key="12">
    <source>
        <dbReference type="EMBL" id="RQD75277.1"/>
    </source>
</evidence>
<feature type="binding site" evidence="8">
    <location>
        <position position="527"/>
    </location>
    <ligand>
        <name>Mg(2+)</name>
        <dbReference type="ChEBI" id="CHEBI:18420"/>
        <label>1</label>
    </ligand>
</feature>
<feature type="active site" description="Proton acceptor" evidence="8">
    <location>
        <position position="88"/>
    </location>
</feature>
<feature type="domain" description="PurM-like N-terminal" evidence="9">
    <location>
        <begin position="432"/>
        <end position="550"/>
    </location>
</feature>
<dbReference type="PANTHER" id="PTHR43555">
    <property type="entry name" value="PHOSPHORIBOSYLFORMYLGLYCINAMIDINE SYNTHASE SUBUNIT PURL"/>
    <property type="match status" value="1"/>
</dbReference>
<feature type="active site" evidence="8">
    <location>
        <position position="42"/>
    </location>
</feature>
<dbReference type="EC" id="6.3.5.3" evidence="8"/>
<evidence type="ECO:0000259" key="9">
    <source>
        <dbReference type="Pfam" id="PF00586"/>
    </source>
</evidence>
<dbReference type="SUPFAM" id="SSF56042">
    <property type="entry name" value="PurM C-terminal domain-like"/>
    <property type="match status" value="2"/>
</dbReference>
<evidence type="ECO:0000259" key="11">
    <source>
        <dbReference type="Pfam" id="PF18072"/>
    </source>
</evidence>
<feature type="binding site" evidence="8">
    <location>
        <position position="86"/>
    </location>
    <ligand>
        <name>Mg(2+)</name>
        <dbReference type="ChEBI" id="CHEBI:18420"/>
        <label>1</label>
    </ligand>
</feature>
<comment type="similarity">
    <text evidence="8">Belongs to the FGAMS family.</text>
</comment>
<dbReference type="AlphaFoldDB" id="A0A424YCZ7"/>
<dbReference type="CDD" id="cd02203">
    <property type="entry name" value="PurL_repeat1"/>
    <property type="match status" value="1"/>
</dbReference>
<dbReference type="Pfam" id="PF02769">
    <property type="entry name" value="AIRS_C"/>
    <property type="match status" value="2"/>
</dbReference>
<dbReference type="Pfam" id="PF18072">
    <property type="entry name" value="FGAR-AT_linker"/>
    <property type="match status" value="1"/>
</dbReference>
<dbReference type="GO" id="GO:0005737">
    <property type="term" value="C:cytoplasm"/>
    <property type="evidence" value="ECO:0007669"/>
    <property type="project" value="UniProtKB-SubCell"/>
</dbReference>
<protein>
    <recommendedName>
        <fullName evidence="8">Phosphoribosylformylglycinamidine synthase subunit PurL</fullName>
        <shortName evidence="8">FGAM synthase</shortName>
        <ecNumber evidence="8">6.3.5.3</ecNumber>
    </recommendedName>
    <alternativeName>
        <fullName evidence="8">Formylglycinamide ribonucleotide amidotransferase subunit II</fullName>
        <shortName evidence="8">FGAR amidotransferase II</shortName>
        <shortName evidence="8">FGAR-AT II</shortName>
    </alternativeName>
    <alternativeName>
        <fullName evidence="8">Glutamine amidotransferase PurL</fullName>
    </alternativeName>
    <alternativeName>
        <fullName evidence="8">Phosphoribosylformylglycinamidine synthase subunit II</fullName>
    </alternativeName>
</protein>
<dbReference type="InterPro" id="IPR041609">
    <property type="entry name" value="PurL_linker"/>
</dbReference>
<evidence type="ECO:0000256" key="6">
    <source>
        <dbReference type="ARBA" id="ARBA00022840"/>
    </source>
</evidence>
<feature type="binding site" evidence="8">
    <location>
        <begin position="305"/>
        <end position="307"/>
    </location>
    <ligand>
        <name>substrate</name>
    </ligand>
</feature>
<gene>
    <name evidence="8 12" type="primary">purL</name>
    <name evidence="12" type="ORF">D5R97_06470</name>
</gene>
<evidence type="ECO:0000259" key="10">
    <source>
        <dbReference type="Pfam" id="PF02769"/>
    </source>
</evidence>
<evidence type="ECO:0000256" key="3">
    <source>
        <dbReference type="ARBA" id="ARBA00022723"/>
    </source>
</evidence>
<feature type="domain" description="Phosphoribosylformylglycinamidine synthase linker" evidence="11">
    <location>
        <begin position="7"/>
        <end position="46"/>
    </location>
</feature>
<evidence type="ECO:0000313" key="13">
    <source>
        <dbReference type="Proteomes" id="UP000285138"/>
    </source>
</evidence>
<evidence type="ECO:0000256" key="2">
    <source>
        <dbReference type="ARBA" id="ARBA00022598"/>
    </source>
</evidence>
<keyword evidence="5 8" id="KW-0658">Purine biosynthesis</keyword>
<accession>A0A424YCZ7</accession>
<dbReference type="Proteomes" id="UP000285138">
    <property type="component" value="Unassembled WGS sequence"/>
</dbReference>
<dbReference type="GO" id="GO:0005524">
    <property type="term" value="F:ATP binding"/>
    <property type="evidence" value="ECO:0007669"/>
    <property type="project" value="UniProtKB-UniRule"/>
</dbReference>
<dbReference type="InterPro" id="IPR010074">
    <property type="entry name" value="PRibForGlyAmidine_synth_PurL"/>
</dbReference>
<feature type="binding site" evidence="8">
    <location>
        <position position="84"/>
    </location>
    <ligand>
        <name>ATP</name>
        <dbReference type="ChEBI" id="CHEBI:30616"/>
    </ligand>
</feature>
<dbReference type="EMBL" id="QZAA01000165">
    <property type="protein sequence ID" value="RQD75277.1"/>
    <property type="molecule type" value="Genomic_DNA"/>
</dbReference>
<feature type="binding site" evidence="8">
    <location>
        <position position="261"/>
    </location>
    <ligand>
        <name>Mg(2+)</name>
        <dbReference type="ChEBI" id="CHEBI:18420"/>
        <label>2</label>
    </ligand>
</feature>
<comment type="catalytic activity">
    <reaction evidence="8">
        <text>N(2)-formyl-N(1)-(5-phospho-beta-D-ribosyl)glycinamide + L-glutamine + ATP + H2O = 2-formamido-N(1)-(5-O-phospho-beta-D-ribosyl)acetamidine + L-glutamate + ADP + phosphate + H(+)</text>
        <dbReference type="Rhea" id="RHEA:17129"/>
        <dbReference type="ChEBI" id="CHEBI:15377"/>
        <dbReference type="ChEBI" id="CHEBI:15378"/>
        <dbReference type="ChEBI" id="CHEBI:29985"/>
        <dbReference type="ChEBI" id="CHEBI:30616"/>
        <dbReference type="ChEBI" id="CHEBI:43474"/>
        <dbReference type="ChEBI" id="CHEBI:58359"/>
        <dbReference type="ChEBI" id="CHEBI:147286"/>
        <dbReference type="ChEBI" id="CHEBI:147287"/>
        <dbReference type="ChEBI" id="CHEBI:456216"/>
        <dbReference type="EC" id="6.3.5.3"/>
    </reaction>
</comment>
<dbReference type="Gene3D" id="3.90.650.10">
    <property type="entry name" value="PurM-like C-terminal domain"/>
    <property type="match status" value="2"/>
</dbReference>
<feature type="binding site" evidence="8">
    <location>
        <position position="526"/>
    </location>
    <ligand>
        <name>ATP</name>
        <dbReference type="ChEBI" id="CHEBI:30616"/>
    </ligand>
</feature>
<feature type="binding site" evidence="8">
    <location>
        <position position="109"/>
    </location>
    <ligand>
        <name>substrate</name>
    </ligand>
</feature>
<evidence type="ECO:0000256" key="8">
    <source>
        <dbReference type="HAMAP-Rule" id="MF_00420"/>
    </source>
</evidence>
<reference evidence="12 13" key="1">
    <citation type="submission" date="2018-08" db="EMBL/GenBank/DDBJ databases">
        <title>The metabolism and importance of syntrophic acetate oxidation coupled to methane or sulfide production in haloalkaline environments.</title>
        <authorList>
            <person name="Timmers P.H.A."/>
            <person name="Vavourakis C.D."/>
            <person name="Sorokin D.Y."/>
            <person name="Sinninghe Damste J.S."/>
            <person name="Muyzer G."/>
            <person name="Stams A.J.M."/>
            <person name="Plugge C.M."/>
        </authorList>
    </citation>
    <scope>NUCLEOTIDE SEQUENCE [LARGE SCALE GENOMIC DNA]</scope>
    <source>
        <strain evidence="12">MSAO_Bac1</strain>
    </source>
</reference>
<keyword evidence="2 8" id="KW-0436">Ligase</keyword>
<dbReference type="NCBIfam" id="TIGR01736">
    <property type="entry name" value="FGAM_synth_II"/>
    <property type="match status" value="1"/>
</dbReference>
<keyword evidence="4 8" id="KW-0547">Nucleotide-binding</keyword>
<dbReference type="SUPFAM" id="SSF55326">
    <property type="entry name" value="PurM N-terminal domain-like"/>
    <property type="match status" value="2"/>
</dbReference>
<dbReference type="GO" id="GO:0006189">
    <property type="term" value="P:'de novo' IMP biosynthetic process"/>
    <property type="evidence" value="ECO:0007669"/>
    <property type="project" value="UniProtKB-UniRule"/>
</dbReference>
<feature type="binding site" evidence="8">
    <location>
        <position position="110"/>
    </location>
    <ligand>
        <name>Mg(2+)</name>
        <dbReference type="ChEBI" id="CHEBI:18420"/>
        <label>2</label>
    </ligand>
</feature>
<feature type="binding site" evidence="8">
    <location>
        <position position="45"/>
    </location>
    <ligand>
        <name>ATP</name>
        <dbReference type="ChEBI" id="CHEBI:30616"/>
    </ligand>
</feature>
<comment type="caution">
    <text evidence="12">The sequence shown here is derived from an EMBL/GenBank/DDBJ whole genome shotgun (WGS) entry which is preliminary data.</text>
</comment>
<dbReference type="UniPathway" id="UPA00074">
    <property type="reaction ID" value="UER00128"/>
</dbReference>
<dbReference type="PIRSF" id="PIRSF001587">
    <property type="entry name" value="FGAM_synthase_II"/>
    <property type="match status" value="1"/>
</dbReference>
<comment type="pathway">
    <text evidence="8">Purine metabolism; IMP biosynthesis via de novo pathway; 5-amino-1-(5-phospho-D-ribosyl)imidazole from N(2)-formyl-N(1)-(5-phospho-D-ribosyl)glycinamide: step 1/2.</text>
</comment>
<dbReference type="InterPro" id="IPR016188">
    <property type="entry name" value="PurM-like_N"/>
</dbReference>
<feature type="binding site" evidence="8">
    <location>
        <position position="489"/>
    </location>
    <ligand>
        <name>ATP</name>
        <dbReference type="ChEBI" id="CHEBI:30616"/>
    </ligand>
</feature>
<comment type="function">
    <text evidence="8">Part of the phosphoribosylformylglycinamidine synthase complex involved in the purines biosynthetic pathway. Catalyzes the ATP-dependent conversion of formylglycinamide ribonucleotide (FGAR) and glutamine to yield formylglycinamidine ribonucleotide (FGAM) and glutamate. The FGAM synthase complex is composed of three subunits. PurQ produces an ammonia molecule by converting glutamine to glutamate. PurL transfers the ammonia molecule to FGAR to form FGAM in an ATP-dependent manner. PurS interacts with PurQ and PurL and is thought to assist in the transfer of the ammonia molecule from PurQ to PurL.</text>
</comment>
<dbReference type="InterPro" id="IPR010918">
    <property type="entry name" value="PurM-like_C_dom"/>
</dbReference>
<feature type="binding site" evidence="8">
    <location>
        <position position="233"/>
    </location>
    <ligand>
        <name>substrate</name>
    </ligand>
</feature>
<comment type="subunit">
    <text evidence="8">Monomer. Part of the FGAM synthase complex composed of 1 PurL, 1 PurQ and 2 PurS subunits.</text>
</comment>
<evidence type="ECO:0000256" key="1">
    <source>
        <dbReference type="ARBA" id="ARBA00022490"/>
    </source>
</evidence>